<name>A0A0K0D455_ANGCA</name>
<reference evidence="2" key="2">
    <citation type="submission" date="2017-02" db="UniProtKB">
        <authorList>
            <consortium name="WormBaseParasite"/>
        </authorList>
    </citation>
    <scope>IDENTIFICATION</scope>
</reference>
<dbReference type="WBParaSite" id="ACAC_0000485001-mRNA-1">
    <property type="protein sequence ID" value="ACAC_0000485001-mRNA-1"/>
    <property type="gene ID" value="ACAC_0000485001"/>
</dbReference>
<dbReference type="AlphaFoldDB" id="A0A0K0D455"/>
<evidence type="ECO:0000313" key="1">
    <source>
        <dbReference type="Proteomes" id="UP000035642"/>
    </source>
</evidence>
<dbReference type="STRING" id="6313.A0A0K0D455"/>
<sequence length="116" mass="13162">MILTGNVCVDPFCLLANILEAAANAVFCRENDSSAELRKVCLKWPKVMRQDGALALKRNIQQLPCFPRQDDEYPAQRSMGFGKPVALTMEQIKAEVIDHFVHAAKFAQEQGWFCRY</sequence>
<keyword evidence="1" id="KW-1185">Reference proteome</keyword>
<protein>
    <submittedName>
        <fullName evidence="2">Acyl-CoA dehydrogenase</fullName>
    </submittedName>
</protein>
<accession>A0A0K0D455</accession>
<organism evidence="1 2">
    <name type="scientific">Angiostrongylus cantonensis</name>
    <name type="common">Rat lungworm</name>
    <dbReference type="NCBI Taxonomy" id="6313"/>
    <lineage>
        <taxon>Eukaryota</taxon>
        <taxon>Metazoa</taxon>
        <taxon>Ecdysozoa</taxon>
        <taxon>Nematoda</taxon>
        <taxon>Chromadorea</taxon>
        <taxon>Rhabditida</taxon>
        <taxon>Rhabditina</taxon>
        <taxon>Rhabditomorpha</taxon>
        <taxon>Strongyloidea</taxon>
        <taxon>Metastrongylidae</taxon>
        <taxon>Angiostrongylus</taxon>
    </lineage>
</organism>
<reference evidence="1" key="1">
    <citation type="submission" date="2012-09" db="EMBL/GenBank/DDBJ databases">
        <authorList>
            <person name="Martin A.A."/>
        </authorList>
    </citation>
    <scope>NUCLEOTIDE SEQUENCE</scope>
</reference>
<proteinExistence type="predicted"/>
<dbReference type="Proteomes" id="UP000035642">
    <property type="component" value="Unassembled WGS sequence"/>
</dbReference>
<evidence type="ECO:0000313" key="2">
    <source>
        <dbReference type="WBParaSite" id="ACAC_0000485001-mRNA-1"/>
    </source>
</evidence>